<keyword evidence="2" id="KW-1185">Reference proteome</keyword>
<comment type="caution">
    <text evidence="1">The sequence shown here is derived from an EMBL/GenBank/DDBJ whole genome shotgun (WGS) entry which is preliminary data.</text>
</comment>
<dbReference type="Proteomes" id="UP001165160">
    <property type="component" value="Unassembled WGS sequence"/>
</dbReference>
<dbReference type="AlphaFoldDB" id="A0A9W7FL45"/>
<dbReference type="Pfam" id="PF00612">
    <property type="entry name" value="IQ"/>
    <property type="match status" value="1"/>
</dbReference>
<accession>A0A9W7FL45</accession>
<name>A0A9W7FL45_9STRA</name>
<gene>
    <name evidence="1" type="ORF">TrVE_jg10528</name>
</gene>
<organism evidence="1 2">
    <name type="scientific">Triparma verrucosa</name>
    <dbReference type="NCBI Taxonomy" id="1606542"/>
    <lineage>
        <taxon>Eukaryota</taxon>
        <taxon>Sar</taxon>
        <taxon>Stramenopiles</taxon>
        <taxon>Ochrophyta</taxon>
        <taxon>Bolidophyceae</taxon>
        <taxon>Parmales</taxon>
        <taxon>Triparmaceae</taxon>
        <taxon>Triparma</taxon>
    </lineage>
</organism>
<sequence>MKAPILDRQPWLSLEITACILIQSFYRGYQTRSLYPLKRIFKPLLLPRPKKTFMLEIIEKLQWSFTRNKKIILNWAEREASLTSGGVKRGGEVKDIKNGNVRTLGKDGILFGDH</sequence>
<evidence type="ECO:0000313" key="2">
    <source>
        <dbReference type="Proteomes" id="UP001165160"/>
    </source>
</evidence>
<protein>
    <submittedName>
        <fullName evidence="1">Uncharacterized protein</fullName>
    </submittedName>
</protein>
<dbReference type="InterPro" id="IPR000048">
    <property type="entry name" value="IQ_motif_EF-hand-BS"/>
</dbReference>
<evidence type="ECO:0000313" key="1">
    <source>
        <dbReference type="EMBL" id="GMI14557.1"/>
    </source>
</evidence>
<dbReference type="PROSITE" id="PS50096">
    <property type="entry name" value="IQ"/>
    <property type="match status" value="1"/>
</dbReference>
<reference evidence="2" key="1">
    <citation type="journal article" date="2023" name="Commun. Biol.">
        <title>Genome analysis of Parmales, the sister group of diatoms, reveals the evolutionary specialization of diatoms from phago-mixotrophs to photoautotrophs.</title>
        <authorList>
            <person name="Ban H."/>
            <person name="Sato S."/>
            <person name="Yoshikawa S."/>
            <person name="Yamada K."/>
            <person name="Nakamura Y."/>
            <person name="Ichinomiya M."/>
            <person name="Sato N."/>
            <person name="Blanc-Mathieu R."/>
            <person name="Endo H."/>
            <person name="Kuwata A."/>
            <person name="Ogata H."/>
        </authorList>
    </citation>
    <scope>NUCLEOTIDE SEQUENCE [LARGE SCALE GENOMIC DNA]</scope>
    <source>
        <strain evidence="2">NIES 3699</strain>
    </source>
</reference>
<dbReference type="CDD" id="cd23767">
    <property type="entry name" value="IQCD"/>
    <property type="match status" value="1"/>
</dbReference>
<proteinExistence type="predicted"/>
<dbReference type="EMBL" id="BRXX01000501">
    <property type="protein sequence ID" value="GMI14557.1"/>
    <property type="molecule type" value="Genomic_DNA"/>
</dbReference>